<dbReference type="PANTHER" id="PTHR43464:SF19">
    <property type="entry name" value="UBIQUINONE BIOSYNTHESIS O-METHYLTRANSFERASE, MITOCHONDRIAL"/>
    <property type="match status" value="1"/>
</dbReference>
<dbReference type="EMBL" id="UOEU01001098">
    <property type="protein sequence ID" value="VAW43510.1"/>
    <property type="molecule type" value="Genomic_DNA"/>
</dbReference>
<name>A0A3B0VSZ0_9ZZZZ</name>
<dbReference type="Pfam" id="PF08241">
    <property type="entry name" value="Methyltransf_11"/>
    <property type="match status" value="1"/>
</dbReference>
<proteinExistence type="predicted"/>
<dbReference type="InterPro" id="IPR029063">
    <property type="entry name" value="SAM-dependent_MTases_sf"/>
</dbReference>
<keyword evidence="2" id="KW-0808">Transferase</keyword>
<dbReference type="SUPFAM" id="SSF53335">
    <property type="entry name" value="S-adenosyl-L-methionine-dependent methyltransferases"/>
    <property type="match status" value="1"/>
</dbReference>
<dbReference type="PANTHER" id="PTHR43464">
    <property type="entry name" value="METHYLTRANSFERASE"/>
    <property type="match status" value="1"/>
</dbReference>
<dbReference type="GO" id="GO:0008757">
    <property type="term" value="F:S-adenosylmethionine-dependent methyltransferase activity"/>
    <property type="evidence" value="ECO:0007669"/>
    <property type="project" value="InterPro"/>
</dbReference>
<reference evidence="5" key="1">
    <citation type="submission" date="2018-06" db="EMBL/GenBank/DDBJ databases">
        <authorList>
            <person name="Zhirakovskaya E."/>
        </authorList>
    </citation>
    <scope>NUCLEOTIDE SEQUENCE</scope>
</reference>
<dbReference type="InterPro" id="IPR013216">
    <property type="entry name" value="Methyltransf_11"/>
</dbReference>
<sequence>MLSLDKQNEWRKRYRASHPGWQPATELYANLVRQHLTPAARVLDIGCGRGGLVEQLAHPLEQIVGIDPDWLSLHEHRLTLPRTVGFSNDLPFAPATFDLAFASWVLEHLARPFFTFQSIARILKPGGVFIFITPNGRHPLALLNRTLGRLGSLQGRLVAGLYGRSAHDTFATHYRANSQADLQTLAAQTKLNLKALHTVPDPTYLAFNPFFFALMTRIEDALPPNRKIHLVGVLEKQ</sequence>
<evidence type="ECO:0000256" key="1">
    <source>
        <dbReference type="ARBA" id="ARBA00022603"/>
    </source>
</evidence>
<feature type="domain" description="Methyltransferase type 11" evidence="4">
    <location>
        <begin position="43"/>
        <end position="131"/>
    </location>
</feature>
<evidence type="ECO:0000313" key="5">
    <source>
        <dbReference type="EMBL" id="VAW43510.1"/>
    </source>
</evidence>
<organism evidence="5">
    <name type="scientific">hydrothermal vent metagenome</name>
    <dbReference type="NCBI Taxonomy" id="652676"/>
    <lineage>
        <taxon>unclassified sequences</taxon>
        <taxon>metagenomes</taxon>
        <taxon>ecological metagenomes</taxon>
    </lineage>
</organism>
<protein>
    <recommendedName>
        <fullName evidence="4">Methyltransferase type 11 domain-containing protein</fullName>
    </recommendedName>
</protein>
<evidence type="ECO:0000259" key="4">
    <source>
        <dbReference type="Pfam" id="PF08241"/>
    </source>
</evidence>
<dbReference type="CDD" id="cd02440">
    <property type="entry name" value="AdoMet_MTases"/>
    <property type="match status" value="1"/>
</dbReference>
<dbReference type="AlphaFoldDB" id="A0A3B0VSZ0"/>
<keyword evidence="3" id="KW-0949">S-adenosyl-L-methionine</keyword>
<keyword evidence="1" id="KW-0489">Methyltransferase</keyword>
<dbReference type="Gene3D" id="3.40.50.150">
    <property type="entry name" value="Vaccinia Virus protein VP39"/>
    <property type="match status" value="1"/>
</dbReference>
<accession>A0A3B0VSZ0</accession>
<gene>
    <name evidence="5" type="ORF">MNBD_CHLOROFLEXI01-2729</name>
</gene>
<dbReference type="GO" id="GO:0032259">
    <property type="term" value="P:methylation"/>
    <property type="evidence" value="ECO:0007669"/>
    <property type="project" value="UniProtKB-KW"/>
</dbReference>
<evidence type="ECO:0000256" key="2">
    <source>
        <dbReference type="ARBA" id="ARBA00022679"/>
    </source>
</evidence>
<evidence type="ECO:0000256" key="3">
    <source>
        <dbReference type="ARBA" id="ARBA00022691"/>
    </source>
</evidence>